<dbReference type="Gene3D" id="3.40.220.10">
    <property type="entry name" value="Leucine Aminopeptidase, subunit E, domain 1"/>
    <property type="match status" value="1"/>
</dbReference>
<evidence type="ECO:0000256" key="1">
    <source>
        <dbReference type="ARBA" id="ARBA00009528"/>
    </source>
</evidence>
<feature type="domain" description="Cytosol aminopeptidase" evidence="6">
    <location>
        <begin position="310"/>
        <end position="317"/>
    </location>
</feature>
<evidence type="ECO:0000256" key="3">
    <source>
        <dbReference type="ARBA" id="ARBA00022670"/>
    </source>
</evidence>
<accession>A0A0S3F2E7</accession>
<dbReference type="InterPro" id="IPR048816">
    <property type="entry name" value="Peptidase_M17_N_1"/>
</dbReference>
<dbReference type="InterPro" id="IPR011356">
    <property type="entry name" value="Leucine_aapep/pepB"/>
</dbReference>
<name>A0A0S3F2E7_9SPHN</name>
<evidence type="ECO:0000256" key="5">
    <source>
        <dbReference type="ARBA" id="ARBA00023211"/>
    </source>
</evidence>
<dbReference type="PROSITE" id="PS00631">
    <property type="entry name" value="CYTOSOL_AP"/>
    <property type="match status" value="1"/>
</dbReference>
<dbReference type="STRING" id="1332080.ATN00_17055"/>
<sequence length="462" mass="49389">MTDFSDLFKADNDQPARLIHLVDSNRFESWLNEQSEPVRALVGAQKFRGKASEHAILPAQGDDSWSVVAGVANHKKLGTWCLAKLAEVLPEGTYRLSEGAPGAAALGWLTAQYRFGRYRKEDNPVGPRTLLTKDIGRIDTTVQLANAVALVRDLVNTPAADMGPAQLEDAARVLAKRHDAAFTVTKGDELEQGYPMIHAVGKAADKSFAPRLIELQWGDPGKPRIAIVGKGICFDSGGLDIKPASAMLLMKKDMGGAAHALALAQLVMGARLPVRLHLLIPAAENAVGGNAFRPGDILKSRKGISVEIGNTDAEGRLVLGDALARASEDKPDLIIDYATLTGAARVAVGPDLPALFANDDDVAAAVSAAGAEVDDPSWRLPLWDGYADMLKSDTADINNAGEGGFAGAITAALFLRRFVPDDTPWLHIDTFAWRPSARPGRPKGGEALGLRAIFRFLQQRYG</sequence>
<dbReference type="Proteomes" id="UP000056968">
    <property type="component" value="Chromosome"/>
</dbReference>
<dbReference type="RefSeq" id="WP_062066803.1">
    <property type="nucleotide sequence ID" value="NZ_CP013264.1"/>
</dbReference>
<evidence type="ECO:0000259" key="6">
    <source>
        <dbReference type="PROSITE" id="PS00631"/>
    </source>
</evidence>
<keyword evidence="2 7" id="KW-0031">Aminopeptidase</keyword>
<dbReference type="PANTHER" id="PTHR11963:SF20">
    <property type="entry name" value="PEPTIDASE B"/>
    <property type="match status" value="1"/>
</dbReference>
<gene>
    <name evidence="7" type="ORF">ATN00_17055</name>
</gene>
<dbReference type="EMBL" id="CP013264">
    <property type="protein sequence ID" value="ALR21752.1"/>
    <property type="molecule type" value="Genomic_DNA"/>
</dbReference>
<keyword evidence="3" id="KW-0645">Protease</keyword>
<dbReference type="Gene3D" id="3.40.630.10">
    <property type="entry name" value="Zn peptidases"/>
    <property type="match status" value="1"/>
</dbReference>
<dbReference type="KEGG" id="sbd:ATN00_17055"/>
<dbReference type="GO" id="GO:0030145">
    <property type="term" value="F:manganese ion binding"/>
    <property type="evidence" value="ECO:0007669"/>
    <property type="project" value="InterPro"/>
</dbReference>
<dbReference type="GO" id="GO:0070006">
    <property type="term" value="F:metalloaminopeptidase activity"/>
    <property type="evidence" value="ECO:0007669"/>
    <property type="project" value="InterPro"/>
</dbReference>
<comment type="similarity">
    <text evidence="1">Belongs to the peptidase M17 family.</text>
</comment>
<evidence type="ECO:0000256" key="4">
    <source>
        <dbReference type="ARBA" id="ARBA00022801"/>
    </source>
</evidence>
<dbReference type="PRINTS" id="PR00481">
    <property type="entry name" value="LAMNOPPTDASE"/>
</dbReference>
<dbReference type="AlphaFoldDB" id="A0A0S3F2E7"/>
<dbReference type="InterPro" id="IPR000819">
    <property type="entry name" value="Peptidase_M17_C"/>
</dbReference>
<proteinExistence type="inferred from homology"/>
<dbReference type="InterPro" id="IPR043472">
    <property type="entry name" value="Macro_dom-like"/>
</dbReference>
<dbReference type="CDD" id="cd00433">
    <property type="entry name" value="Peptidase_M17"/>
    <property type="match status" value="1"/>
</dbReference>
<reference evidence="7 8" key="1">
    <citation type="submission" date="2015-11" db="EMBL/GenBank/DDBJ databases">
        <title>A Two-component Flavoprotein Monooxygenase System MeaXY Responsible for para-Hydroxylation of 2-Methyl-6-ethylaniline and 2,6-Diethylaniline in Sphingobium baderi DE-13.</title>
        <authorList>
            <person name="Cheng M."/>
            <person name="Meng Q."/>
            <person name="Yang Y."/>
            <person name="Chu C."/>
            <person name="Yan X."/>
            <person name="He J."/>
            <person name="Li S."/>
        </authorList>
    </citation>
    <scope>NUCLEOTIDE SEQUENCE [LARGE SCALE GENOMIC DNA]</scope>
    <source>
        <strain evidence="7 8">DE-13</strain>
    </source>
</reference>
<dbReference type="Pfam" id="PF21337">
    <property type="entry name" value="Peptidase_M17_N_1"/>
    <property type="match status" value="1"/>
</dbReference>
<dbReference type="GO" id="GO:0006508">
    <property type="term" value="P:proteolysis"/>
    <property type="evidence" value="ECO:0007669"/>
    <property type="project" value="UniProtKB-KW"/>
</dbReference>
<evidence type="ECO:0000313" key="8">
    <source>
        <dbReference type="Proteomes" id="UP000056968"/>
    </source>
</evidence>
<dbReference type="GO" id="GO:0005737">
    <property type="term" value="C:cytoplasm"/>
    <property type="evidence" value="ECO:0007669"/>
    <property type="project" value="InterPro"/>
</dbReference>
<dbReference type="Pfam" id="PF00883">
    <property type="entry name" value="Peptidase_M17"/>
    <property type="match status" value="1"/>
</dbReference>
<keyword evidence="8" id="KW-1185">Reference proteome</keyword>
<protein>
    <submittedName>
        <fullName evidence="7">Aminopeptidase</fullName>
    </submittedName>
</protein>
<dbReference type="SUPFAM" id="SSF53187">
    <property type="entry name" value="Zn-dependent exopeptidases"/>
    <property type="match status" value="1"/>
</dbReference>
<organism evidence="7 8">
    <name type="scientific">Sphingobium baderi</name>
    <dbReference type="NCBI Taxonomy" id="1332080"/>
    <lineage>
        <taxon>Bacteria</taxon>
        <taxon>Pseudomonadati</taxon>
        <taxon>Pseudomonadota</taxon>
        <taxon>Alphaproteobacteria</taxon>
        <taxon>Sphingomonadales</taxon>
        <taxon>Sphingomonadaceae</taxon>
        <taxon>Sphingobium</taxon>
    </lineage>
</organism>
<keyword evidence="4" id="KW-0378">Hydrolase</keyword>
<dbReference type="PANTHER" id="PTHR11963">
    <property type="entry name" value="LEUCINE AMINOPEPTIDASE-RELATED"/>
    <property type="match status" value="1"/>
</dbReference>
<evidence type="ECO:0000313" key="7">
    <source>
        <dbReference type="EMBL" id="ALR21752.1"/>
    </source>
</evidence>
<dbReference type="OrthoDB" id="9809354at2"/>
<keyword evidence="5" id="KW-0464">Manganese</keyword>
<evidence type="ECO:0000256" key="2">
    <source>
        <dbReference type="ARBA" id="ARBA00022438"/>
    </source>
</evidence>